<dbReference type="NCBIfam" id="TIGR00634">
    <property type="entry name" value="recN"/>
    <property type="match status" value="1"/>
</dbReference>
<keyword evidence="7 9" id="KW-0234">DNA repair</keyword>
<dbReference type="PANTHER" id="PTHR11059:SF0">
    <property type="entry name" value="DNA REPAIR PROTEIN RECN"/>
    <property type="match status" value="1"/>
</dbReference>
<evidence type="ECO:0000256" key="3">
    <source>
        <dbReference type="ARBA" id="ARBA00021315"/>
    </source>
</evidence>
<evidence type="ECO:0000256" key="8">
    <source>
        <dbReference type="ARBA" id="ARBA00033408"/>
    </source>
</evidence>
<comment type="similarity">
    <text evidence="2 9">Belongs to the RecN family.</text>
</comment>
<dbReference type="Proteomes" id="UP001595766">
    <property type="component" value="Unassembled WGS sequence"/>
</dbReference>
<dbReference type="InterPro" id="IPR004604">
    <property type="entry name" value="DNA_recomb/repair_RecN"/>
</dbReference>
<dbReference type="InterPro" id="IPR003395">
    <property type="entry name" value="RecF/RecN/SMC_N"/>
</dbReference>
<comment type="function">
    <text evidence="1 9">May be involved in recombinational repair of damaged DNA.</text>
</comment>
<dbReference type="CDD" id="cd03241">
    <property type="entry name" value="ABC_RecN"/>
    <property type="match status" value="2"/>
</dbReference>
<feature type="domain" description="RecF/RecN/SMC N-terminal" evidence="11">
    <location>
        <begin position="2"/>
        <end position="506"/>
    </location>
</feature>
<dbReference type="SUPFAM" id="SSF52540">
    <property type="entry name" value="P-loop containing nucleoside triphosphate hydrolases"/>
    <property type="match status" value="2"/>
</dbReference>
<dbReference type="RefSeq" id="WP_241296000.1">
    <property type="nucleotide sequence ID" value="NZ_JAKZGR010000011.1"/>
</dbReference>
<evidence type="ECO:0000259" key="11">
    <source>
        <dbReference type="Pfam" id="PF02463"/>
    </source>
</evidence>
<dbReference type="PIRSF" id="PIRSF003128">
    <property type="entry name" value="RecN"/>
    <property type="match status" value="1"/>
</dbReference>
<dbReference type="Gene3D" id="3.40.50.300">
    <property type="entry name" value="P-loop containing nucleotide triphosphate hydrolases"/>
    <property type="match status" value="2"/>
</dbReference>
<accession>A0ABV8EIZ9</accession>
<evidence type="ECO:0000256" key="1">
    <source>
        <dbReference type="ARBA" id="ARBA00003618"/>
    </source>
</evidence>
<evidence type="ECO:0000256" key="6">
    <source>
        <dbReference type="ARBA" id="ARBA00022840"/>
    </source>
</evidence>
<name>A0ABV8EIZ9_9BACT</name>
<keyword evidence="13" id="KW-1185">Reference proteome</keyword>
<dbReference type="InterPro" id="IPR027417">
    <property type="entry name" value="P-loop_NTPase"/>
</dbReference>
<organism evidence="12 13">
    <name type="scientific">Belliella kenyensis</name>
    <dbReference type="NCBI Taxonomy" id="1472724"/>
    <lineage>
        <taxon>Bacteria</taxon>
        <taxon>Pseudomonadati</taxon>
        <taxon>Bacteroidota</taxon>
        <taxon>Cytophagia</taxon>
        <taxon>Cytophagales</taxon>
        <taxon>Cyclobacteriaceae</taxon>
        <taxon>Belliella</taxon>
    </lineage>
</organism>
<evidence type="ECO:0000256" key="7">
    <source>
        <dbReference type="ARBA" id="ARBA00023204"/>
    </source>
</evidence>
<keyword evidence="4" id="KW-0547">Nucleotide-binding</keyword>
<keyword evidence="5 9" id="KW-0227">DNA damage</keyword>
<evidence type="ECO:0000256" key="4">
    <source>
        <dbReference type="ARBA" id="ARBA00022741"/>
    </source>
</evidence>
<evidence type="ECO:0000256" key="10">
    <source>
        <dbReference type="SAM" id="Coils"/>
    </source>
</evidence>
<dbReference type="PANTHER" id="PTHR11059">
    <property type="entry name" value="DNA REPAIR PROTEIN RECN"/>
    <property type="match status" value="1"/>
</dbReference>
<protein>
    <recommendedName>
        <fullName evidence="3 9">DNA repair protein RecN</fullName>
    </recommendedName>
    <alternativeName>
        <fullName evidence="8 9">Recombination protein N</fullName>
    </alternativeName>
</protein>
<evidence type="ECO:0000256" key="5">
    <source>
        <dbReference type="ARBA" id="ARBA00022763"/>
    </source>
</evidence>
<sequence length="551" mass="61643">MLKSLSIANYALIQSLEMNPCQSLNMITGETGAGKSIMLGAVGLLLGNRADTKALFDETKKCIVEGEFDIQAYGLQVFFQNEDLDFDQSCIIRREISPNGKSRAFINDSPVKLEVLKELGKSLMDIHSQHDSLQLGEGAYQLNLLDAYTDTKQELVAYKAAFSEFHKAKKAYEKLKAEAQELKKEADFNQFQLNELSSLSLQSGEQEELESAQEILENAEEIKSKIAEALGYLQDDHYGAFNIMSQVSISLQQLSKLANKFDTYRERFQSTLIELKDIAADLENEDGQIEVDFEKLEVTRDRLSRIYLLQQKHGLESVDDLISLEKSLAEKAFQIENLEDTLAELEKDRDLKFKELNKMGDSLSQKRKSGFKGFAKELSQLLHQLGMENASIDFTHEVIAPMSSGLDQIDLLFSANKGIKPQPLKQVASGGEFSRLIFAIKYMMADKMALPTLIFDEIDTGVSGEVALQMVRMMQEIAKTHQVICISHLPQVAAKGDQHYFVYKDNSSARTVSKIKLLDSENRILEIAKMIAGSNPSESAIASAKELLKTA</sequence>
<dbReference type="EMBL" id="JBHSAV010000016">
    <property type="protein sequence ID" value="MFC3975786.1"/>
    <property type="molecule type" value="Genomic_DNA"/>
</dbReference>
<keyword evidence="6" id="KW-0067">ATP-binding</keyword>
<feature type="coiled-coil region" evidence="10">
    <location>
        <begin position="158"/>
        <end position="229"/>
    </location>
</feature>
<reference evidence="13" key="1">
    <citation type="journal article" date="2019" name="Int. J. Syst. Evol. Microbiol.">
        <title>The Global Catalogue of Microorganisms (GCM) 10K type strain sequencing project: providing services to taxonomists for standard genome sequencing and annotation.</title>
        <authorList>
            <consortium name="The Broad Institute Genomics Platform"/>
            <consortium name="The Broad Institute Genome Sequencing Center for Infectious Disease"/>
            <person name="Wu L."/>
            <person name="Ma J."/>
        </authorList>
    </citation>
    <scope>NUCLEOTIDE SEQUENCE [LARGE SCALE GENOMIC DNA]</scope>
    <source>
        <strain evidence="13">CECT 8551</strain>
    </source>
</reference>
<evidence type="ECO:0000313" key="12">
    <source>
        <dbReference type="EMBL" id="MFC3975786.1"/>
    </source>
</evidence>
<proteinExistence type="inferred from homology"/>
<keyword evidence="10" id="KW-0175">Coiled coil</keyword>
<evidence type="ECO:0000256" key="2">
    <source>
        <dbReference type="ARBA" id="ARBA00009441"/>
    </source>
</evidence>
<dbReference type="Pfam" id="PF02463">
    <property type="entry name" value="SMC_N"/>
    <property type="match status" value="1"/>
</dbReference>
<comment type="caution">
    <text evidence="12">The sequence shown here is derived from an EMBL/GenBank/DDBJ whole genome shotgun (WGS) entry which is preliminary data.</text>
</comment>
<gene>
    <name evidence="12" type="primary">recN</name>
    <name evidence="12" type="ORF">ACFOUP_05330</name>
</gene>
<feature type="coiled-coil region" evidence="10">
    <location>
        <begin position="321"/>
        <end position="355"/>
    </location>
</feature>
<evidence type="ECO:0000256" key="9">
    <source>
        <dbReference type="PIRNR" id="PIRNR003128"/>
    </source>
</evidence>
<evidence type="ECO:0000313" key="13">
    <source>
        <dbReference type="Proteomes" id="UP001595766"/>
    </source>
</evidence>